<evidence type="ECO:0000256" key="4">
    <source>
        <dbReference type="ARBA" id="ARBA00023136"/>
    </source>
</evidence>
<reference evidence="7 8" key="1">
    <citation type="submission" date="2024-09" db="EMBL/GenBank/DDBJ databases">
        <authorList>
            <person name="Sun Q."/>
            <person name="Mori K."/>
        </authorList>
    </citation>
    <scope>NUCLEOTIDE SEQUENCE [LARGE SCALE GENOMIC DNA]</scope>
    <source>
        <strain evidence="7 8">TBRC 1851</strain>
    </source>
</reference>
<keyword evidence="6" id="KW-0732">Signal</keyword>
<dbReference type="PANTHER" id="PTHR30168">
    <property type="entry name" value="PUTATIVE MEMBRANE PROTEIN YPFJ"/>
    <property type="match status" value="1"/>
</dbReference>
<dbReference type="RefSeq" id="WP_394301688.1">
    <property type="nucleotide sequence ID" value="NZ_JBHMQT010000032.1"/>
</dbReference>
<keyword evidence="4" id="KW-0472">Membrane</keyword>
<keyword evidence="3" id="KW-1133">Transmembrane helix</keyword>
<evidence type="ECO:0000256" key="1">
    <source>
        <dbReference type="ARBA" id="ARBA00004167"/>
    </source>
</evidence>
<evidence type="ECO:0000256" key="5">
    <source>
        <dbReference type="SAM" id="MobiDB-lite"/>
    </source>
</evidence>
<comment type="caution">
    <text evidence="7">The sequence shown here is derived from an EMBL/GenBank/DDBJ whole genome shotgun (WGS) entry which is preliminary data.</text>
</comment>
<evidence type="ECO:0000313" key="7">
    <source>
        <dbReference type="EMBL" id="MFC0863548.1"/>
    </source>
</evidence>
<organism evidence="7 8">
    <name type="scientific">Sphaerimonospora cavernae</name>
    <dbReference type="NCBI Taxonomy" id="1740611"/>
    <lineage>
        <taxon>Bacteria</taxon>
        <taxon>Bacillati</taxon>
        <taxon>Actinomycetota</taxon>
        <taxon>Actinomycetes</taxon>
        <taxon>Streptosporangiales</taxon>
        <taxon>Streptosporangiaceae</taxon>
        <taxon>Sphaerimonospora</taxon>
    </lineage>
</organism>
<evidence type="ECO:0000256" key="2">
    <source>
        <dbReference type="ARBA" id="ARBA00022692"/>
    </source>
</evidence>
<dbReference type="Pfam" id="PF04228">
    <property type="entry name" value="Zn_peptidase"/>
    <property type="match status" value="1"/>
</dbReference>
<feature type="chain" id="PRO_5047459749" evidence="6">
    <location>
        <begin position="44"/>
        <end position="294"/>
    </location>
</feature>
<dbReference type="EMBL" id="JBHMQT010000032">
    <property type="protein sequence ID" value="MFC0863548.1"/>
    <property type="molecule type" value="Genomic_DNA"/>
</dbReference>
<dbReference type="PANTHER" id="PTHR30168:SF0">
    <property type="entry name" value="INNER MEMBRANE PROTEIN"/>
    <property type="match status" value="1"/>
</dbReference>
<feature type="region of interest" description="Disordered" evidence="5">
    <location>
        <begin position="48"/>
        <end position="68"/>
    </location>
</feature>
<comment type="subcellular location">
    <subcellularLocation>
        <location evidence="1">Membrane</location>
        <topology evidence="1">Single-pass membrane protein</topology>
    </subcellularLocation>
</comment>
<evidence type="ECO:0000313" key="8">
    <source>
        <dbReference type="Proteomes" id="UP001589870"/>
    </source>
</evidence>
<evidence type="ECO:0000256" key="6">
    <source>
        <dbReference type="SAM" id="SignalP"/>
    </source>
</evidence>
<dbReference type="InterPro" id="IPR007343">
    <property type="entry name" value="Uncharacterised_pept_Zn_put"/>
</dbReference>
<keyword evidence="2" id="KW-0812">Transmembrane</keyword>
<gene>
    <name evidence="7" type="ORF">ACFHYQ_14700</name>
</gene>
<proteinExistence type="predicted"/>
<evidence type="ECO:0000256" key="3">
    <source>
        <dbReference type="ARBA" id="ARBA00022989"/>
    </source>
</evidence>
<protein>
    <submittedName>
        <fullName evidence="7">Neutral zinc metallopeptidase</fullName>
    </submittedName>
</protein>
<keyword evidence="8" id="KW-1185">Reference proteome</keyword>
<accession>A0ABV6U523</accession>
<sequence length="294" mass="32818">MPETLRLSARRRRPTTIRTGLRPIVAAVTAAVAAFSLSAPAEAAARSTVQSSAQSTTQSTARSAAHSAARGNALIGNPLYKTGEFDFPDCKELSRSPDDLDSYRVYLDHLLDCLNVSWTEEFRQARLPFSPPKVRYITRGVKTGCGTYPANYAAGMYCLLDKTMWIMVSKYQLADPNEFNLFTVIAHEYGHYAQDRAGVFTAANRQLRRASKRQVYAMTRRIELQAECFSGAFIGSVWSSLGRDQLDFDKQLDWIMGDKLHGTTKNIRYWLKRGWLANGPHACNTFSAPASRVT</sequence>
<name>A0ABV6U523_9ACTN</name>
<feature type="signal peptide" evidence="6">
    <location>
        <begin position="1"/>
        <end position="43"/>
    </location>
</feature>
<dbReference type="Proteomes" id="UP001589870">
    <property type="component" value="Unassembled WGS sequence"/>
</dbReference>